<dbReference type="PANTHER" id="PTHR42780:SF1">
    <property type="entry name" value="ISOLEUCINE--TRNA LIGASE, CYTOPLASMIC"/>
    <property type="match status" value="1"/>
</dbReference>
<proteinExistence type="predicted"/>
<keyword evidence="4" id="KW-0648">Protein biosynthesis</keyword>
<feature type="non-terminal residue" evidence="7">
    <location>
        <position position="273"/>
    </location>
</feature>
<feature type="non-terminal residue" evidence="7">
    <location>
        <position position="1"/>
    </location>
</feature>
<evidence type="ECO:0000256" key="3">
    <source>
        <dbReference type="ARBA" id="ARBA00022840"/>
    </source>
</evidence>
<gene>
    <name evidence="7" type="ORF">METZ01_LOCUS417770</name>
</gene>
<protein>
    <recommendedName>
        <fullName evidence="6">Methionyl/Valyl/Leucyl/Isoleucyl-tRNA synthetase anticodon-binding domain-containing protein</fullName>
    </recommendedName>
</protein>
<dbReference type="GO" id="GO:0000049">
    <property type="term" value="F:tRNA binding"/>
    <property type="evidence" value="ECO:0007669"/>
    <property type="project" value="InterPro"/>
</dbReference>
<dbReference type="GO" id="GO:0004822">
    <property type="term" value="F:isoleucine-tRNA ligase activity"/>
    <property type="evidence" value="ECO:0007669"/>
    <property type="project" value="InterPro"/>
</dbReference>
<dbReference type="CDD" id="cd07961">
    <property type="entry name" value="Anticodon_Ia_Ile_ABEc"/>
    <property type="match status" value="1"/>
</dbReference>
<organism evidence="7">
    <name type="scientific">marine metagenome</name>
    <dbReference type="NCBI Taxonomy" id="408172"/>
    <lineage>
        <taxon>unclassified sequences</taxon>
        <taxon>metagenomes</taxon>
        <taxon>ecological metagenomes</taxon>
    </lineage>
</organism>
<reference evidence="7" key="1">
    <citation type="submission" date="2018-05" db="EMBL/GenBank/DDBJ databases">
        <authorList>
            <person name="Lanie J.A."/>
            <person name="Ng W.-L."/>
            <person name="Kazmierczak K.M."/>
            <person name="Andrzejewski T.M."/>
            <person name="Davidsen T.M."/>
            <person name="Wayne K.J."/>
            <person name="Tettelin H."/>
            <person name="Glass J.I."/>
            <person name="Rusch D."/>
            <person name="Podicherti R."/>
            <person name="Tsui H.-C.T."/>
            <person name="Winkler M.E."/>
        </authorList>
    </citation>
    <scope>NUCLEOTIDE SEQUENCE</scope>
</reference>
<sequence>RRALLPWLNAFKFLHTYTQIDNWQPQAAATASDNIMDQWILSRLESLKANIEVEMEGYRLYNVIPTLFDFIEDLTNWYIRLNRPRFWAEGESRDKLTAYQTLYTTILELSISMAPFAPFLSETIYQSLKAISDEVAPESVHLCTYPEANSTRIKPLLEQAVTRMQHIILLGRQKRNQERLKTKIPVANLTVIHRDQELLDEIQRLEDYLSAELNVKNLDYSSDEQSFIHLYAKPNSPVLGKRLGKRFKDFKQAIESLDSQTIDRFQESGELEL</sequence>
<evidence type="ECO:0000256" key="5">
    <source>
        <dbReference type="ARBA" id="ARBA00023146"/>
    </source>
</evidence>
<dbReference type="InterPro" id="IPR033709">
    <property type="entry name" value="Anticodon_Ile_ABEc"/>
</dbReference>
<dbReference type="GO" id="GO:0006428">
    <property type="term" value="P:isoleucyl-tRNA aminoacylation"/>
    <property type="evidence" value="ECO:0007669"/>
    <property type="project" value="TreeGrafter"/>
</dbReference>
<dbReference type="PANTHER" id="PTHR42780">
    <property type="entry name" value="SOLEUCYL-TRNA SYNTHETASE"/>
    <property type="match status" value="1"/>
</dbReference>
<evidence type="ECO:0000256" key="2">
    <source>
        <dbReference type="ARBA" id="ARBA00022741"/>
    </source>
</evidence>
<dbReference type="Gene3D" id="1.10.730.10">
    <property type="entry name" value="Isoleucyl-tRNA Synthetase, Domain 1"/>
    <property type="match status" value="1"/>
</dbReference>
<keyword evidence="2" id="KW-0547">Nucleotide-binding</keyword>
<evidence type="ECO:0000259" key="6">
    <source>
        <dbReference type="Pfam" id="PF08264"/>
    </source>
</evidence>
<dbReference type="AlphaFoldDB" id="A0A382X114"/>
<dbReference type="InterPro" id="IPR013155">
    <property type="entry name" value="M/V/L/I-tRNA-synth_anticd-bd"/>
</dbReference>
<evidence type="ECO:0000256" key="4">
    <source>
        <dbReference type="ARBA" id="ARBA00022917"/>
    </source>
</evidence>
<feature type="domain" description="Methionyl/Valyl/Leucyl/Isoleucyl-tRNA synthetase anticodon-binding" evidence="6">
    <location>
        <begin position="37"/>
        <end position="186"/>
    </location>
</feature>
<accession>A0A382X114</accession>
<dbReference type="GO" id="GO:0005524">
    <property type="term" value="F:ATP binding"/>
    <property type="evidence" value="ECO:0007669"/>
    <property type="project" value="UniProtKB-KW"/>
</dbReference>
<keyword evidence="1" id="KW-0436">Ligase</keyword>
<dbReference type="Pfam" id="PF19302">
    <property type="entry name" value="DUF5915"/>
    <property type="match status" value="1"/>
</dbReference>
<dbReference type="InterPro" id="IPR023586">
    <property type="entry name" value="Ile-tRNA-ligase_type2"/>
</dbReference>
<dbReference type="Pfam" id="PF08264">
    <property type="entry name" value="Anticodon_1"/>
    <property type="match status" value="1"/>
</dbReference>
<dbReference type="EMBL" id="UINC01164197">
    <property type="protein sequence ID" value="SVD64916.1"/>
    <property type="molecule type" value="Genomic_DNA"/>
</dbReference>
<evidence type="ECO:0000256" key="1">
    <source>
        <dbReference type="ARBA" id="ARBA00022598"/>
    </source>
</evidence>
<keyword evidence="5" id="KW-0030">Aminoacyl-tRNA synthetase</keyword>
<name>A0A382X114_9ZZZZ</name>
<dbReference type="SUPFAM" id="SSF47323">
    <property type="entry name" value="Anticodon-binding domain of a subclass of class I aminoacyl-tRNA synthetases"/>
    <property type="match status" value="1"/>
</dbReference>
<evidence type="ECO:0000313" key="7">
    <source>
        <dbReference type="EMBL" id="SVD64916.1"/>
    </source>
</evidence>
<dbReference type="InterPro" id="IPR009080">
    <property type="entry name" value="tRNAsynth_Ia_anticodon-bd"/>
</dbReference>
<keyword evidence="3" id="KW-0067">ATP-binding</keyword>